<reference evidence="2" key="1">
    <citation type="journal article" date="2019" name="Int. J. Syst. Evol. Microbiol.">
        <title>The Global Catalogue of Microorganisms (GCM) 10K type strain sequencing project: providing services to taxonomists for standard genome sequencing and annotation.</title>
        <authorList>
            <consortium name="The Broad Institute Genomics Platform"/>
            <consortium name="The Broad Institute Genome Sequencing Center for Infectious Disease"/>
            <person name="Wu L."/>
            <person name="Ma J."/>
        </authorList>
    </citation>
    <scope>NUCLEOTIDE SEQUENCE [LARGE SCALE GENOMIC DNA]</scope>
    <source>
        <strain evidence="2">CGMCC 1.16275</strain>
    </source>
</reference>
<dbReference type="Proteomes" id="UP001597115">
    <property type="component" value="Unassembled WGS sequence"/>
</dbReference>
<gene>
    <name evidence="1" type="ORF">ACFSCW_04040</name>
</gene>
<comment type="caution">
    <text evidence="1">The sequence shown here is derived from an EMBL/GenBank/DDBJ whole genome shotgun (WGS) entry which is preliminary data.</text>
</comment>
<evidence type="ECO:0008006" key="3">
    <source>
        <dbReference type="Google" id="ProtNLM"/>
    </source>
</evidence>
<sequence>MASLGFGIDLALKRRDAGAAVPASAIASLQVLPANGLQAVDGADAADANGWVAKVVLPDDGVSTFDPTRIVLTVSDPGFDASGAATTVVRTIRGTAVLRKQYPNQTQRLNSASGGVRTVHFALDDDVYQGSTLVSGQALAGYYGAAASGAIGGMSNGSTRAYPKPLFAWVNMHHERATGGSYAVEGVAFHRHAMNGRQVACVQYQARDAQAVANLSATVSASVPQLSTIQTKGQIAEVYAASVSLANLAQADLCRVNAKVYPWLGDATAVLDLLTDGVSVSGDATTINPQTPLRFLNDKTGGYGGACAIVKPGGTATGSGKVAAGYGGLGATAADAYPTIAAALTALQSYNQANKGHTDPAGGTIYLSEDAAGAGATHGVGNTSASAAGKCWVEIVKDPGATGTVKAQLAGANVAQASMLRWGCPFEINAGNFNGGSGNTGNTWVAFRGNAINAVASTSAPFNYGFAHSYFENVTMTGGANMPLPFFGFGGTARIQVRCVGLLFEDMPAVLANRYAIQPFTLIGCRFANGFFDDGNWSVNWDSCDGGVICNTQFLKTQAACVLASGALPGGYARGFALVQNVIERTNTASSPALQLGADGTTQAFTNFVEFHNTLPGAGGAGANIGRTNRAYADVAGAAGVLKRITSRFNVWYDCNIKTDTFTTNTTASGRTGNWRSRYHVGDRGNVSVLGDDQGFAVSASGTTWLGEVWPGDGKASAASIGFVNNAAGTSGAGDYRVTGGSNDAYGRVAGSSSSGVTIGGAAVPLAALRFDIAGVARKTDGNGAAGAYERTDI</sequence>
<dbReference type="RefSeq" id="WP_380887148.1">
    <property type="nucleotide sequence ID" value="NZ_JBHUDY010000001.1"/>
</dbReference>
<dbReference type="EMBL" id="JBHUDY010000001">
    <property type="protein sequence ID" value="MFD1610967.1"/>
    <property type="molecule type" value="Genomic_DNA"/>
</dbReference>
<name>A0ABW4I0M7_9SPHN</name>
<organism evidence="1 2">
    <name type="scientific">Sphingomonas tabacisoli</name>
    <dbReference type="NCBI Taxonomy" id="2249466"/>
    <lineage>
        <taxon>Bacteria</taxon>
        <taxon>Pseudomonadati</taxon>
        <taxon>Pseudomonadota</taxon>
        <taxon>Alphaproteobacteria</taxon>
        <taxon>Sphingomonadales</taxon>
        <taxon>Sphingomonadaceae</taxon>
        <taxon>Sphingomonas</taxon>
    </lineage>
</organism>
<evidence type="ECO:0000313" key="1">
    <source>
        <dbReference type="EMBL" id="MFD1610967.1"/>
    </source>
</evidence>
<keyword evidence="2" id="KW-1185">Reference proteome</keyword>
<proteinExistence type="predicted"/>
<protein>
    <recommendedName>
        <fullName evidence="3">Tail fiber protein</fullName>
    </recommendedName>
</protein>
<accession>A0ABW4I0M7</accession>
<evidence type="ECO:0000313" key="2">
    <source>
        <dbReference type="Proteomes" id="UP001597115"/>
    </source>
</evidence>